<dbReference type="EMBL" id="CM044708">
    <property type="protein sequence ID" value="KAI5649261.1"/>
    <property type="molecule type" value="Genomic_DNA"/>
</dbReference>
<reference evidence="2" key="1">
    <citation type="journal article" date="2023" name="Nat. Plants">
        <title>Single-cell RNA sequencing provides a high-resolution roadmap for understanding the multicellular compartmentation of specialized metabolism.</title>
        <authorList>
            <person name="Sun S."/>
            <person name="Shen X."/>
            <person name="Li Y."/>
            <person name="Li Y."/>
            <person name="Wang S."/>
            <person name="Li R."/>
            <person name="Zhang H."/>
            <person name="Shen G."/>
            <person name="Guo B."/>
            <person name="Wei J."/>
            <person name="Xu J."/>
            <person name="St-Pierre B."/>
            <person name="Chen S."/>
            <person name="Sun C."/>
        </authorList>
    </citation>
    <scope>NUCLEOTIDE SEQUENCE [LARGE SCALE GENOMIC DNA]</scope>
</reference>
<evidence type="ECO:0000313" key="2">
    <source>
        <dbReference type="Proteomes" id="UP001060085"/>
    </source>
</evidence>
<dbReference type="Proteomes" id="UP001060085">
    <property type="component" value="Linkage Group LG08"/>
</dbReference>
<name>A0ACB9ZPS0_CATRO</name>
<accession>A0ACB9ZPS0</accession>
<keyword evidence="2" id="KW-1185">Reference proteome</keyword>
<sequence>MSPGSYQKLTTQKNPPYLMYRVAYTALRSIRAFSRAANELSEELLETSSSSDHTVINMVNEPDFLIVTNIVKSQSIKELCEFGGVQMVALALKTDTENGIDESNQSIVQRRQNFGSNRIQKSPPKIFKIVLETIMDPLILVMFIRGLISLGFGVIKHARGLKGCSDGLSIILAVFIVIGVTSYCKLWPKIKIFKISNDSHEDFKVKVIRSGKETYISVFDVVVGDVICLGTGDQVPADGLYISGNSLNIILGSKLAMFITMVGLVSASFVLVVMLVRYFTGDMIDDHGKPEFFKGKTRINDVLKAIIGILAKPSAIASTAFPEGLLLAVTIPVAYSTYRMAAEKKALVRSFSALEKVGSTSVICTNEKGNLTTHKLEVCQFWFGQDSTTFSSIAPNVRELLLHVVSSARSFPESIELVIQDWALKQMNVDDELVTANDQRILHQKDDPEVILGKCSKYYDEHGHIKEITDDIRKKLEQMVLEMKSKDNELISEEECCLTLLGSVDVTYSCPPEIKETVIDCAGVNIKLVTKSELPTARAIAFQSGILDPNQEITTGEEVVEGLDFQNYPEQEKLEKSDKVHVMARTSTFQRLHFVQCLKQKGHVVTITGDSAGDVAVLKEAHIGFSFQGTNYIANESSDIIILDDNFISIFQLTVTISTTMIDFITSISGREPPSIKIVAAISTGKVLFDAFQVLWGKLIVGGLAALAIITEEPAENIQQVPLVIRNTEPLIITNKMSRTIVGQALYPVITLLIIHFKGESLFKMDTKVKETMIFNIFVLWQVFIIFTTKREVELDAMGSMFWNSSTSMANGMSCKCDKCFLMIFF</sequence>
<gene>
    <name evidence="1" type="ORF">M9H77_35266</name>
</gene>
<proteinExistence type="predicted"/>
<organism evidence="1 2">
    <name type="scientific">Catharanthus roseus</name>
    <name type="common">Madagascar periwinkle</name>
    <name type="synonym">Vinca rosea</name>
    <dbReference type="NCBI Taxonomy" id="4058"/>
    <lineage>
        <taxon>Eukaryota</taxon>
        <taxon>Viridiplantae</taxon>
        <taxon>Streptophyta</taxon>
        <taxon>Embryophyta</taxon>
        <taxon>Tracheophyta</taxon>
        <taxon>Spermatophyta</taxon>
        <taxon>Magnoliopsida</taxon>
        <taxon>eudicotyledons</taxon>
        <taxon>Gunneridae</taxon>
        <taxon>Pentapetalae</taxon>
        <taxon>asterids</taxon>
        <taxon>lamiids</taxon>
        <taxon>Gentianales</taxon>
        <taxon>Apocynaceae</taxon>
        <taxon>Rauvolfioideae</taxon>
        <taxon>Vinceae</taxon>
        <taxon>Catharanthinae</taxon>
        <taxon>Catharanthus</taxon>
    </lineage>
</organism>
<protein>
    <submittedName>
        <fullName evidence="1">Uncharacterized protein</fullName>
    </submittedName>
</protein>
<comment type="caution">
    <text evidence="1">The sequence shown here is derived from an EMBL/GenBank/DDBJ whole genome shotgun (WGS) entry which is preliminary data.</text>
</comment>
<evidence type="ECO:0000313" key="1">
    <source>
        <dbReference type="EMBL" id="KAI5649261.1"/>
    </source>
</evidence>